<keyword evidence="2" id="KW-0489">Methyltransferase</keyword>
<accession>A0ABW0IQ56</accession>
<evidence type="ECO:0000313" key="3">
    <source>
        <dbReference type="Proteomes" id="UP001596053"/>
    </source>
</evidence>
<feature type="compositionally biased region" description="Basic and acidic residues" evidence="1">
    <location>
        <begin position="1"/>
        <end position="12"/>
    </location>
</feature>
<organism evidence="2 3">
    <name type="scientific">Bosea eneae</name>
    <dbReference type="NCBI Taxonomy" id="151454"/>
    <lineage>
        <taxon>Bacteria</taxon>
        <taxon>Pseudomonadati</taxon>
        <taxon>Pseudomonadota</taxon>
        <taxon>Alphaproteobacteria</taxon>
        <taxon>Hyphomicrobiales</taxon>
        <taxon>Boseaceae</taxon>
        <taxon>Bosea</taxon>
    </lineage>
</organism>
<proteinExistence type="predicted"/>
<gene>
    <name evidence="2" type="ORF">ACFPOB_09645</name>
</gene>
<dbReference type="InterPro" id="IPR029063">
    <property type="entry name" value="SAM-dependent_MTases_sf"/>
</dbReference>
<evidence type="ECO:0000256" key="1">
    <source>
        <dbReference type="SAM" id="MobiDB-lite"/>
    </source>
</evidence>
<evidence type="ECO:0000313" key="2">
    <source>
        <dbReference type="EMBL" id="MFC5419827.1"/>
    </source>
</evidence>
<dbReference type="EMBL" id="JBHSLW010000010">
    <property type="protein sequence ID" value="MFC5419827.1"/>
    <property type="molecule type" value="Genomic_DNA"/>
</dbReference>
<sequence length="217" mass="23283">MSVPETPKDGGEASRSASNTSTLAGYEGCADEYAETTAPKPEADDQPALVELLKALEPGSRLLEIGSGPGWDADWLEERGLVIRRTDGADSFVQFQVSRGRQAERLDVIGDPLGGPYDGVVALHVLQHVEREILPSVLSRIAAAIRDGGVFLLALREGEGESADIGSKGNEYYVALWPRAEIIAVLAALDLGPLWSNSFEGREGRWLTALFRKGLPA</sequence>
<keyword evidence="3" id="KW-1185">Reference proteome</keyword>
<protein>
    <submittedName>
        <fullName evidence="2">SAM-dependent methyltransferase</fullName>
        <ecNumber evidence="2">2.1.1.-</ecNumber>
    </submittedName>
</protein>
<dbReference type="Gene3D" id="3.40.50.150">
    <property type="entry name" value="Vaccinia Virus protein VP39"/>
    <property type="match status" value="1"/>
</dbReference>
<dbReference type="GO" id="GO:0008168">
    <property type="term" value="F:methyltransferase activity"/>
    <property type="evidence" value="ECO:0007669"/>
    <property type="project" value="UniProtKB-KW"/>
</dbReference>
<feature type="region of interest" description="Disordered" evidence="1">
    <location>
        <begin position="1"/>
        <end position="45"/>
    </location>
</feature>
<dbReference type="RefSeq" id="WP_377797815.1">
    <property type="nucleotide sequence ID" value="NZ_JBHSLW010000010.1"/>
</dbReference>
<dbReference type="EC" id="2.1.1.-" evidence="2"/>
<dbReference type="Pfam" id="PF13489">
    <property type="entry name" value="Methyltransf_23"/>
    <property type="match status" value="1"/>
</dbReference>
<dbReference type="CDD" id="cd02440">
    <property type="entry name" value="AdoMet_MTases"/>
    <property type="match status" value="1"/>
</dbReference>
<dbReference type="Proteomes" id="UP001596053">
    <property type="component" value="Unassembled WGS sequence"/>
</dbReference>
<dbReference type="GO" id="GO:0032259">
    <property type="term" value="P:methylation"/>
    <property type="evidence" value="ECO:0007669"/>
    <property type="project" value="UniProtKB-KW"/>
</dbReference>
<keyword evidence="2" id="KW-0808">Transferase</keyword>
<dbReference type="SUPFAM" id="SSF53335">
    <property type="entry name" value="S-adenosyl-L-methionine-dependent methyltransferases"/>
    <property type="match status" value="1"/>
</dbReference>
<name>A0ABW0IQ56_9HYPH</name>
<comment type="caution">
    <text evidence="2">The sequence shown here is derived from an EMBL/GenBank/DDBJ whole genome shotgun (WGS) entry which is preliminary data.</text>
</comment>
<reference evidence="3" key="1">
    <citation type="journal article" date="2019" name="Int. J. Syst. Evol. Microbiol.">
        <title>The Global Catalogue of Microorganisms (GCM) 10K type strain sequencing project: providing services to taxonomists for standard genome sequencing and annotation.</title>
        <authorList>
            <consortium name="The Broad Institute Genomics Platform"/>
            <consortium name="The Broad Institute Genome Sequencing Center for Infectious Disease"/>
            <person name="Wu L."/>
            <person name="Ma J."/>
        </authorList>
    </citation>
    <scope>NUCLEOTIDE SEQUENCE [LARGE SCALE GENOMIC DNA]</scope>
    <source>
        <strain evidence="3">NCAIM B.01391</strain>
    </source>
</reference>